<gene>
    <name evidence="2" type="ORF">EZV62_000376</name>
</gene>
<name>A0A5C7IQW4_9ROSI</name>
<dbReference type="Proteomes" id="UP000323000">
    <property type="component" value="Chromosome 1"/>
</dbReference>
<proteinExistence type="predicted"/>
<evidence type="ECO:0000313" key="2">
    <source>
        <dbReference type="EMBL" id="TXG71797.1"/>
    </source>
</evidence>
<sequence length="239" mass="27566">MEKMHGRIPDDRIVDIMNRLPTKSMIGFFVNGALYWHVQYIANTEYYERGGVSYDTADDGVLNTILCFDLVDRKFSMIVPPVDDEVCKKPVFDLCVFGGNLCMVYYDHNCHTDIWSWEGNNKGNWIKLMSIPCLMSIPYLTPVFLMNNGHELLLKKIMKEEYMTPFADSYFKTKLFIYDQKQKTFRELDIGTRKVITYTKSIVSPARDAGDDHESPIYHPNLSGVDIAEQVSEAILESQ</sequence>
<organism evidence="2 3">
    <name type="scientific">Acer yangbiense</name>
    <dbReference type="NCBI Taxonomy" id="1000413"/>
    <lineage>
        <taxon>Eukaryota</taxon>
        <taxon>Viridiplantae</taxon>
        <taxon>Streptophyta</taxon>
        <taxon>Embryophyta</taxon>
        <taxon>Tracheophyta</taxon>
        <taxon>Spermatophyta</taxon>
        <taxon>Magnoliopsida</taxon>
        <taxon>eudicotyledons</taxon>
        <taxon>Gunneridae</taxon>
        <taxon>Pentapetalae</taxon>
        <taxon>rosids</taxon>
        <taxon>malvids</taxon>
        <taxon>Sapindales</taxon>
        <taxon>Sapindaceae</taxon>
        <taxon>Hippocastanoideae</taxon>
        <taxon>Acereae</taxon>
        <taxon>Acer</taxon>
    </lineage>
</organism>
<dbReference type="AlphaFoldDB" id="A0A5C7IQW4"/>
<keyword evidence="3" id="KW-1185">Reference proteome</keyword>
<protein>
    <recommendedName>
        <fullName evidence="1">F-box associated beta-propeller type 1 domain-containing protein</fullName>
    </recommendedName>
</protein>
<feature type="domain" description="F-box associated beta-propeller type 1" evidence="1">
    <location>
        <begin position="17"/>
        <end position="203"/>
    </location>
</feature>
<dbReference type="InterPro" id="IPR006527">
    <property type="entry name" value="F-box-assoc_dom_typ1"/>
</dbReference>
<accession>A0A5C7IQW4</accession>
<comment type="caution">
    <text evidence="2">The sequence shown here is derived from an EMBL/GenBank/DDBJ whole genome shotgun (WGS) entry which is preliminary data.</text>
</comment>
<dbReference type="EMBL" id="VAHF01000001">
    <property type="protein sequence ID" value="TXG71797.1"/>
    <property type="molecule type" value="Genomic_DNA"/>
</dbReference>
<evidence type="ECO:0000259" key="1">
    <source>
        <dbReference type="Pfam" id="PF07734"/>
    </source>
</evidence>
<evidence type="ECO:0000313" key="3">
    <source>
        <dbReference type="Proteomes" id="UP000323000"/>
    </source>
</evidence>
<dbReference type="Pfam" id="PF07734">
    <property type="entry name" value="FBA_1"/>
    <property type="match status" value="1"/>
</dbReference>
<dbReference type="OrthoDB" id="1691477at2759"/>
<reference evidence="3" key="1">
    <citation type="journal article" date="2019" name="Gigascience">
        <title>De novo genome assembly of the endangered Acer yangbiense, a plant species with extremely small populations endemic to Yunnan Province, China.</title>
        <authorList>
            <person name="Yang J."/>
            <person name="Wariss H.M."/>
            <person name="Tao L."/>
            <person name="Zhang R."/>
            <person name="Yun Q."/>
            <person name="Hollingsworth P."/>
            <person name="Dao Z."/>
            <person name="Luo G."/>
            <person name="Guo H."/>
            <person name="Ma Y."/>
            <person name="Sun W."/>
        </authorList>
    </citation>
    <scope>NUCLEOTIDE SEQUENCE [LARGE SCALE GENOMIC DNA]</scope>
    <source>
        <strain evidence="3">cv. Malutang</strain>
    </source>
</reference>